<sequence>MLLGLSRVARGARSGPGQGRGPLTTKRAPVGFKKGYGSIGLGRHTKKGFFHVYDTLVPMFKVPDLTNCTLKPYVSRRTPVITGAEGYWPGGKVNPR</sequence>
<evidence type="ECO:0000256" key="1">
    <source>
        <dbReference type="ARBA" id="ARBA00004173"/>
    </source>
</evidence>
<reference evidence="8" key="1">
    <citation type="submission" date="2014-11" db="EMBL/GenBank/DDBJ databases">
        <authorList>
            <person name="Otto D Thomas"/>
            <person name="Naeem Raeece"/>
        </authorList>
    </citation>
    <scope>NUCLEOTIDE SEQUENCE</scope>
</reference>
<gene>
    <name evidence="8" type="ORF">Cvel_31090</name>
</gene>
<evidence type="ECO:0000256" key="3">
    <source>
        <dbReference type="ARBA" id="ARBA00022946"/>
    </source>
</evidence>
<evidence type="ECO:0000256" key="7">
    <source>
        <dbReference type="SAM" id="MobiDB-lite"/>
    </source>
</evidence>
<dbReference type="Pfam" id="PF09809">
    <property type="entry name" value="MRP-L27"/>
    <property type="match status" value="1"/>
</dbReference>
<keyword evidence="5" id="KW-0496">Mitochondrion</keyword>
<comment type="subcellular location">
    <subcellularLocation>
        <location evidence="1">Mitochondrion</location>
    </subcellularLocation>
</comment>
<evidence type="ECO:0000256" key="4">
    <source>
        <dbReference type="ARBA" id="ARBA00022980"/>
    </source>
</evidence>
<comment type="similarity">
    <text evidence="2">Belongs to the mitochondrion-specific ribosomal protein mL41 family.</text>
</comment>
<dbReference type="InterPro" id="IPR019189">
    <property type="entry name" value="Ribosomal_mL41"/>
</dbReference>
<feature type="region of interest" description="Disordered" evidence="7">
    <location>
        <begin position="1"/>
        <end position="29"/>
    </location>
</feature>
<dbReference type="AlphaFoldDB" id="A0A0G4HSN4"/>
<keyword evidence="6" id="KW-0687">Ribonucleoprotein</keyword>
<dbReference type="GO" id="GO:0006412">
    <property type="term" value="P:translation"/>
    <property type="evidence" value="ECO:0007669"/>
    <property type="project" value="TreeGrafter"/>
</dbReference>
<accession>A0A0G4HSN4</accession>
<keyword evidence="4" id="KW-0689">Ribosomal protein</keyword>
<dbReference type="EMBL" id="CDMZ01003721">
    <property type="protein sequence ID" value="CEM47356.1"/>
    <property type="molecule type" value="Genomic_DNA"/>
</dbReference>
<evidence type="ECO:0000256" key="5">
    <source>
        <dbReference type="ARBA" id="ARBA00023128"/>
    </source>
</evidence>
<dbReference type="VEuPathDB" id="CryptoDB:Cvel_31090"/>
<dbReference type="PANTHER" id="PTHR21338">
    <property type="entry name" value="MITOCHONDRIAL RIBOSOMAL PROTEIN L41"/>
    <property type="match status" value="1"/>
</dbReference>
<evidence type="ECO:0000256" key="6">
    <source>
        <dbReference type="ARBA" id="ARBA00023274"/>
    </source>
</evidence>
<dbReference type="PANTHER" id="PTHR21338:SF0">
    <property type="entry name" value="LARGE RIBOSOMAL SUBUNIT PROTEIN ML41"/>
    <property type="match status" value="1"/>
</dbReference>
<dbReference type="GO" id="GO:0003735">
    <property type="term" value="F:structural constituent of ribosome"/>
    <property type="evidence" value="ECO:0007669"/>
    <property type="project" value="InterPro"/>
</dbReference>
<protein>
    <recommendedName>
        <fullName evidence="9">Mitochondrial ribosomal protein L41</fullName>
    </recommendedName>
</protein>
<evidence type="ECO:0000256" key="2">
    <source>
        <dbReference type="ARBA" id="ARBA00010152"/>
    </source>
</evidence>
<dbReference type="GO" id="GO:0005762">
    <property type="term" value="C:mitochondrial large ribosomal subunit"/>
    <property type="evidence" value="ECO:0007669"/>
    <property type="project" value="InterPro"/>
</dbReference>
<organism evidence="8">
    <name type="scientific">Chromera velia CCMP2878</name>
    <dbReference type="NCBI Taxonomy" id="1169474"/>
    <lineage>
        <taxon>Eukaryota</taxon>
        <taxon>Sar</taxon>
        <taxon>Alveolata</taxon>
        <taxon>Colpodellida</taxon>
        <taxon>Chromeraceae</taxon>
        <taxon>Chromera</taxon>
    </lineage>
</organism>
<proteinExistence type="inferred from homology"/>
<keyword evidence="3" id="KW-0809">Transit peptide</keyword>
<name>A0A0G4HSN4_9ALVE</name>
<evidence type="ECO:0008006" key="9">
    <source>
        <dbReference type="Google" id="ProtNLM"/>
    </source>
</evidence>
<evidence type="ECO:0000313" key="8">
    <source>
        <dbReference type="EMBL" id="CEM47356.1"/>
    </source>
</evidence>